<dbReference type="PANTHER" id="PTHR23264">
    <property type="entry name" value="NUCLEOTIDE-BINDING PROTEIN NBP35 YEAST -RELATED"/>
    <property type="match status" value="1"/>
</dbReference>
<feature type="binding site" evidence="8">
    <location>
        <position position="20"/>
    </location>
    <ligand>
        <name>[4Fe-4S] cluster</name>
        <dbReference type="ChEBI" id="CHEBI:49883"/>
        <label>1</label>
    </ligand>
</feature>
<proteinExistence type="inferred from homology"/>
<dbReference type="Proteomes" id="UP000247409">
    <property type="component" value="Unassembled WGS sequence"/>
</dbReference>
<evidence type="ECO:0000256" key="5">
    <source>
        <dbReference type="ARBA" id="ARBA00022840"/>
    </source>
</evidence>
<keyword evidence="11" id="KW-1185">Reference proteome</keyword>
<keyword evidence="2 8" id="KW-0963">Cytoplasm</keyword>
<feature type="binding site" evidence="8">
    <location>
        <begin position="76"/>
        <end position="83"/>
    </location>
    <ligand>
        <name>ATP</name>
        <dbReference type="ChEBI" id="CHEBI:30616"/>
    </ligand>
</feature>
<keyword evidence="5 8" id="KW-0067">ATP-binding</keyword>
<comment type="similarity">
    <text evidence="8">Belongs to the Mrp/NBP35 ATP-binding proteins family. NUBP1/NBP35 subfamily.</text>
</comment>
<keyword evidence="4 8" id="KW-0547">Nucleotide-binding</keyword>
<feature type="binding site" evidence="8">
    <location>
        <position position="248"/>
    </location>
    <ligand>
        <name>[4Fe-4S] cluster</name>
        <dbReference type="ChEBI" id="CHEBI:49883"/>
        <label>2</label>
        <note>ligand shared with heterodimeric partner</note>
    </ligand>
</feature>
<organism evidence="10 11">
    <name type="scientific">Gracilariopsis chorda</name>
    <dbReference type="NCBI Taxonomy" id="448386"/>
    <lineage>
        <taxon>Eukaryota</taxon>
        <taxon>Rhodophyta</taxon>
        <taxon>Florideophyceae</taxon>
        <taxon>Rhodymeniophycidae</taxon>
        <taxon>Gracilariales</taxon>
        <taxon>Gracilariaceae</taxon>
        <taxon>Gracilariopsis</taxon>
    </lineage>
</organism>
<evidence type="ECO:0000256" key="6">
    <source>
        <dbReference type="ARBA" id="ARBA00023004"/>
    </source>
</evidence>
<keyword evidence="1 8" id="KW-0004">4Fe-4S</keyword>
<keyword evidence="7 8" id="KW-0411">Iron-sulfur</keyword>
<dbReference type="OrthoDB" id="1741334at2759"/>
<comment type="subcellular location">
    <subcellularLocation>
        <location evidence="8">Cytoplasm</location>
    </subcellularLocation>
</comment>
<dbReference type="PROSITE" id="PS01215">
    <property type="entry name" value="MRP"/>
    <property type="match status" value="1"/>
</dbReference>
<dbReference type="EMBL" id="NBIV01000216">
    <property type="protein sequence ID" value="PXF41446.1"/>
    <property type="molecule type" value="Genomic_DNA"/>
</dbReference>
<feature type="binding site" evidence="8">
    <location>
        <position position="37"/>
    </location>
    <ligand>
        <name>[4Fe-4S] cluster</name>
        <dbReference type="ChEBI" id="CHEBI:49883"/>
        <label>1</label>
    </ligand>
</feature>
<keyword evidence="6 8" id="KW-0408">Iron</keyword>
<dbReference type="SUPFAM" id="SSF52540">
    <property type="entry name" value="P-loop containing nucleoside triphosphate hydrolases"/>
    <property type="match status" value="1"/>
</dbReference>
<dbReference type="AlphaFoldDB" id="A0A2V3IH66"/>
<dbReference type="InterPro" id="IPR028601">
    <property type="entry name" value="NUBP1/Nbp35"/>
</dbReference>
<dbReference type="PANTHER" id="PTHR23264:SF19">
    <property type="entry name" value="CYTOSOLIC FE-S CLUSTER ASSEMBLY FACTOR NUBP2"/>
    <property type="match status" value="1"/>
</dbReference>
<evidence type="ECO:0000256" key="9">
    <source>
        <dbReference type="SAM" id="MobiDB-lite"/>
    </source>
</evidence>
<dbReference type="HAMAP" id="MF_02040">
    <property type="entry name" value="Mrp_NBP35"/>
    <property type="match status" value="1"/>
</dbReference>
<feature type="binding site" evidence="8">
    <location>
        <position position="251"/>
    </location>
    <ligand>
        <name>[4Fe-4S] cluster</name>
        <dbReference type="ChEBI" id="CHEBI:49883"/>
        <label>2</label>
        <note>ligand shared with heterodimeric partner</note>
    </ligand>
</feature>
<reference evidence="10 11" key="1">
    <citation type="journal article" date="2018" name="Mol. Biol. Evol.">
        <title>Analysis of the draft genome of the red seaweed Gracilariopsis chorda provides insights into genome size evolution in Rhodophyta.</title>
        <authorList>
            <person name="Lee J."/>
            <person name="Yang E.C."/>
            <person name="Graf L."/>
            <person name="Yang J.H."/>
            <person name="Qiu H."/>
            <person name="Zel Zion U."/>
            <person name="Chan C.X."/>
            <person name="Stephens T.G."/>
            <person name="Weber A.P.M."/>
            <person name="Boo G.H."/>
            <person name="Boo S.M."/>
            <person name="Kim K.M."/>
            <person name="Shin Y."/>
            <person name="Jung M."/>
            <person name="Lee S.J."/>
            <person name="Yim H.S."/>
            <person name="Lee J.H."/>
            <person name="Bhattacharya D."/>
            <person name="Yoon H.S."/>
        </authorList>
    </citation>
    <scope>NUCLEOTIDE SEQUENCE [LARGE SCALE GENOMIC DNA]</scope>
    <source>
        <strain evidence="10 11">SKKU-2015</strain>
        <tissue evidence="10">Whole body</tissue>
    </source>
</reference>
<comment type="subunit">
    <text evidence="8">Heterotetramer of 2 NUBP1 and 2 NUBP2 chains.</text>
</comment>
<dbReference type="STRING" id="448386.A0A2V3IH66"/>
<dbReference type="GO" id="GO:0005524">
    <property type="term" value="F:ATP binding"/>
    <property type="evidence" value="ECO:0007669"/>
    <property type="project" value="UniProtKB-KW"/>
</dbReference>
<dbReference type="InterPro" id="IPR027417">
    <property type="entry name" value="P-loop_NTPase"/>
</dbReference>
<comment type="function">
    <text evidence="8">Component of the cytosolic iron-sulfur (Fe/S) protein assembly (CIA) machinery. Required for maturation of extramitochondrial Fe-S proteins. The NUBP1-NUBP2 heterotetramer forms a Fe-S scaffold complex, mediating the de novo assembly of an Fe-S cluster and its transfer to target apoproteins.</text>
</comment>
<sequence>MVSTDPPTREDVPENAPSSCPGTTSSSAGNTSACVGCPNQTACASGTPNTQAEQDAAMIASRIRHSVRHKILVLSGKGGVGKSTVSAQLALCLAAMGKQVGLLDVDVCGPSIPHMLGVPAEEVRMSNSGWSPVYVEENLAVMSIGFMLPSRDNAIIWRGARKTGLIKQFLRDVHWGELDYLVIDSPPGTSDEHISLVQMLNQSHIDGAIIVTTPQEVSLLDVRKEINFCRKSDTRVLGVVENMAGFVCQHCDNCTDIFFPSSGGALQMCQQMNVPYLGKIPLDPAVSKASELGKSVFEQPKSLGVKALRVVVEAVRKTVGDHAEGDINLDGDGNGARLVQ</sequence>
<evidence type="ECO:0000256" key="8">
    <source>
        <dbReference type="HAMAP-Rule" id="MF_03038"/>
    </source>
</evidence>
<comment type="caution">
    <text evidence="10">The sequence shown here is derived from an EMBL/GenBank/DDBJ whole genome shotgun (WGS) entry which is preliminary data.</text>
</comment>
<dbReference type="InterPro" id="IPR000808">
    <property type="entry name" value="Mrp-like_CS"/>
</dbReference>
<dbReference type="GO" id="GO:0140663">
    <property type="term" value="F:ATP-dependent FeS chaperone activity"/>
    <property type="evidence" value="ECO:0007669"/>
    <property type="project" value="InterPro"/>
</dbReference>
<dbReference type="CDD" id="cd02037">
    <property type="entry name" value="Mrp_NBP35"/>
    <property type="match status" value="1"/>
</dbReference>
<name>A0A2V3IH66_9FLOR</name>
<dbReference type="FunFam" id="3.40.50.300:FF:001119">
    <property type="entry name" value="Iron-sulfur cluster carrier protein"/>
    <property type="match status" value="1"/>
</dbReference>
<evidence type="ECO:0000256" key="7">
    <source>
        <dbReference type="ARBA" id="ARBA00023014"/>
    </source>
</evidence>
<feature type="binding site" evidence="8">
    <location>
        <position position="34"/>
    </location>
    <ligand>
        <name>[4Fe-4S] cluster</name>
        <dbReference type="ChEBI" id="CHEBI:49883"/>
        <label>1</label>
    </ligand>
</feature>
<dbReference type="GO" id="GO:0051539">
    <property type="term" value="F:4 iron, 4 sulfur cluster binding"/>
    <property type="evidence" value="ECO:0007669"/>
    <property type="project" value="UniProtKB-UniRule"/>
</dbReference>
<evidence type="ECO:0000313" key="11">
    <source>
        <dbReference type="Proteomes" id="UP000247409"/>
    </source>
</evidence>
<gene>
    <name evidence="10" type="ORF">BWQ96_08827</name>
</gene>
<feature type="binding site" evidence="8">
    <location>
        <position position="43"/>
    </location>
    <ligand>
        <name>[4Fe-4S] cluster</name>
        <dbReference type="ChEBI" id="CHEBI:49883"/>
        <label>1</label>
    </ligand>
</feature>
<feature type="region of interest" description="Disordered" evidence="9">
    <location>
        <begin position="1"/>
        <end position="25"/>
    </location>
</feature>
<evidence type="ECO:0000256" key="3">
    <source>
        <dbReference type="ARBA" id="ARBA00022723"/>
    </source>
</evidence>
<dbReference type="GO" id="GO:0016226">
    <property type="term" value="P:iron-sulfur cluster assembly"/>
    <property type="evidence" value="ECO:0007669"/>
    <property type="project" value="UniProtKB-UniRule"/>
</dbReference>
<dbReference type="InterPro" id="IPR019591">
    <property type="entry name" value="Mrp/NBP35_ATP-bd"/>
</dbReference>
<dbReference type="Pfam" id="PF10609">
    <property type="entry name" value="ParA"/>
    <property type="match status" value="1"/>
</dbReference>
<dbReference type="GO" id="GO:0046872">
    <property type="term" value="F:metal ion binding"/>
    <property type="evidence" value="ECO:0007669"/>
    <property type="project" value="UniProtKB-KW"/>
</dbReference>
<dbReference type="GO" id="GO:0005829">
    <property type="term" value="C:cytosol"/>
    <property type="evidence" value="ECO:0007669"/>
    <property type="project" value="TreeGrafter"/>
</dbReference>
<evidence type="ECO:0000313" key="10">
    <source>
        <dbReference type="EMBL" id="PXF41446.1"/>
    </source>
</evidence>
<accession>A0A2V3IH66</accession>
<dbReference type="Gene3D" id="3.40.50.300">
    <property type="entry name" value="P-loop containing nucleotide triphosphate hydrolases"/>
    <property type="match status" value="1"/>
</dbReference>
<evidence type="ECO:0000256" key="2">
    <source>
        <dbReference type="ARBA" id="ARBA00022490"/>
    </source>
</evidence>
<dbReference type="InterPro" id="IPR033756">
    <property type="entry name" value="YlxH/NBP35"/>
</dbReference>
<comment type="cofactor">
    <cofactor evidence="8">
        <name>[4Fe-4S] cluster</name>
        <dbReference type="ChEBI" id="CHEBI:49883"/>
    </cofactor>
    <text evidence="8">Binds 4 [4Fe-4S] clusters per heterotetramer. Contains two stable clusters in the N-termini of NUBP1 and two labile, bridging clusters between subunits of the NUBP1-NUBP2 heterotetramer.</text>
</comment>
<evidence type="ECO:0000256" key="1">
    <source>
        <dbReference type="ARBA" id="ARBA00022485"/>
    </source>
</evidence>
<keyword evidence="3 8" id="KW-0479">Metal-binding</keyword>
<evidence type="ECO:0000256" key="4">
    <source>
        <dbReference type="ARBA" id="ARBA00022741"/>
    </source>
</evidence>
<dbReference type="HAMAP" id="MF_03038">
    <property type="entry name" value="NUBP1"/>
    <property type="match status" value="1"/>
</dbReference>
<protein>
    <recommendedName>
        <fullName evidence="8">Cytosolic Fe-S cluster assembly factor NUBP1 homolog</fullName>
    </recommendedName>
</protein>